<evidence type="ECO:0000256" key="1">
    <source>
        <dbReference type="SAM" id="SignalP"/>
    </source>
</evidence>
<organism evidence="2 3">
    <name type="scientific">Setaria viridis</name>
    <name type="common">Green bristlegrass</name>
    <name type="synonym">Setaria italica subsp. viridis</name>
    <dbReference type="NCBI Taxonomy" id="4556"/>
    <lineage>
        <taxon>Eukaryota</taxon>
        <taxon>Viridiplantae</taxon>
        <taxon>Streptophyta</taxon>
        <taxon>Embryophyta</taxon>
        <taxon>Tracheophyta</taxon>
        <taxon>Spermatophyta</taxon>
        <taxon>Magnoliopsida</taxon>
        <taxon>Liliopsida</taxon>
        <taxon>Poales</taxon>
        <taxon>Poaceae</taxon>
        <taxon>PACMAD clade</taxon>
        <taxon>Panicoideae</taxon>
        <taxon>Panicodae</taxon>
        <taxon>Paniceae</taxon>
        <taxon>Cenchrinae</taxon>
        <taxon>Setaria</taxon>
    </lineage>
</organism>
<evidence type="ECO:0000313" key="3">
    <source>
        <dbReference type="Proteomes" id="UP000298652"/>
    </source>
</evidence>
<reference evidence="2" key="1">
    <citation type="submission" date="2019-03" db="EMBL/GenBank/DDBJ databases">
        <title>WGS assembly of Setaria viridis.</title>
        <authorList>
            <person name="Huang P."/>
            <person name="Jenkins J."/>
            <person name="Grimwood J."/>
            <person name="Barry K."/>
            <person name="Healey A."/>
            <person name="Mamidi S."/>
            <person name="Sreedasyam A."/>
            <person name="Shu S."/>
            <person name="Feldman M."/>
            <person name="Wu J."/>
            <person name="Yu Y."/>
            <person name="Chen C."/>
            <person name="Johnson J."/>
            <person name="Rokhsar D."/>
            <person name="Baxter I."/>
            <person name="Schmutz J."/>
            <person name="Brutnell T."/>
            <person name="Kellogg E."/>
        </authorList>
    </citation>
    <scope>NUCLEOTIDE SEQUENCE [LARGE SCALE GENOMIC DNA]</scope>
</reference>
<feature type="chain" id="PRO_5020271015" evidence="1">
    <location>
        <begin position="17"/>
        <end position="36"/>
    </location>
</feature>
<dbReference type="Proteomes" id="UP000298652">
    <property type="component" value="Chromosome 2"/>
</dbReference>
<accession>A0A4V6DEK0</accession>
<keyword evidence="1" id="KW-0732">Signal</keyword>
<protein>
    <submittedName>
        <fullName evidence="2">Uncharacterized protein</fullName>
    </submittedName>
</protein>
<feature type="signal peptide" evidence="1">
    <location>
        <begin position="1"/>
        <end position="16"/>
    </location>
</feature>
<dbReference type="EMBL" id="CM016553">
    <property type="protein sequence ID" value="TKW33946.1"/>
    <property type="molecule type" value="Genomic_DNA"/>
</dbReference>
<gene>
    <name evidence="2" type="ORF">SEVIR_2G272280v2</name>
</gene>
<evidence type="ECO:0000313" key="2">
    <source>
        <dbReference type="EMBL" id="TKW33946.1"/>
    </source>
</evidence>
<dbReference type="Gramene" id="TKW33946">
    <property type="protein sequence ID" value="TKW33946"/>
    <property type="gene ID" value="SEVIR_2G272280v2"/>
</dbReference>
<sequence>MSLPIFLFFGLPGSLQVLLETGCHQKHFDYYHFLIS</sequence>
<keyword evidence="3" id="KW-1185">Reference proteome</keyword>
<proteinExistence type="predicted"/>
<name>A0A4V6DEK0_SETVI</name>
<dbReference type="AlphaFoldDB" id="A0A4V6DEK0"/>